<dbReference type="EMBL" id="LGRX02006248">
    <property type="protein sequence ID" value="KAK3277112.1"/>
    <property type="molecule type" value="Genomic_DNA"/>
</dbReference>
<dbReference type="AlphaFoldDB" id="A0AAE0L9R6"/>
<name>A0AAE0L9R6_9CHLO</name>
<keyword evidence="2" id="KW-1185">Reference proteome</keyword>
<proteinExistence type="predicted"/>
<accession>A0AAE0L9R6</accession>
<gene>
    <name evidence="1" type="ORF">CYMTET_14863</name>
</gene>
<sequence length="133" mass="15484">MADRSADFESQENFKQWDKILQKCVKESIDLDNELQSPESKRCVQVTKKLRATVKRTDRLLHQRPSSERIRRNSLPSVYINDNFETVDIKPVSTSEEHNSSSVHIYTIAELKQQLLEESARQKKALIKRRVSG</sequence>
<protein>
    <submittedName>
        <fullName evidence="1">Uncharacterized protein</fullName>
    </submittedName>
</protein>
<comment type="caution">
    <text evidence="1">The sequence shown here is derived from an EMBL/GenBank/DDBJ whole genome shotgun (WGS) entry which is preliminary data.</text>
</comment>
<dbReference type="Proteomes" id="UP001190700">
    <property type="component" value="Unassembled WGS sequence"/>
</dbReference>
<reference evidence="1 2" key="1">
    <citation type="journal article" date="2015" name="Genome Biol. Evol.">
        <title>Comparative Genomics of a Bacterivorous Green Alga Reveals Evolutionary Causalities and Consequences of Phago-Mixotrophic Mode of Nutrition.</title>
        <authorList>
            <person name="Burns J.A."/>
            <person name="Paasch A."/>
            <person name="Narechania A."/>
            <person name="Kim E."/>
        </authorList>
    </citation>
    <scope>NUCLEOTIDE SEQUENCE [LARGE SCALE GENOMIC DNA]</scope>
    <source>
        <strain evidence="1 2">PLY_AMNH</strain>
    </source>
</reference>
<evidence type="ECO:0000313" key="1">
    <source>
        <dbReference type="EMBL" id="KAK3277112.1"/>
    </source>
</evidence>
<organism evidence="1 2">
    <name type="scientific">Cymbomonas tetramitiformis</name>
    <dbReference type="NCBI Taxonomy" id="36881"/>
    <lineage>
        <taxon>Eukaryota</taxon>
        <taxon>Viridiplantae</taxon>
        <taxon>Chlorophyta</taxon>
        <taxon>Pyramimonadophyceae</taxon>
        <taxon>Pyramimonadales</taxon>
        <taxon>Pyramimonadaceae</taxon>
        <taxon>Cymbomonas</taxon>
    </lineage>
</organism>
<evidence type="ECO:0000313" key="2">
    <source>
        <dbReference type="Proteomes" id="UP001190700"/>
    </source>
</evidence>